<dbReference type="Proteomes" id="UP000516160">
    <property type="component" value="Chromosome"/>
</dbReference>
<proteinExistence type="predicted"/>
<reference evidence="2 3" key="1">
    <citation type="submission" date="2020-07" db="EMBL/GenBank/DDBJ databases">
        <title>Alkalicella. sp. LB2 genome.</title>
        <authorList>
            <person name="Postec A."/>
            <person name="Quemeneur M."/>
        </authorList>
    </citation>
    <scope>NUCLEOTIDE SEQUENCE [LARGE SCALE GENOMIC DNA]</scope>
    <source>
        <strain evidence="2 3">LB2</strain>
    </source>
</reference>
<name>A0A7G9W4M5_ALKCA</name>
<dbReference type="RefSeq" id="WP_213167305.1">
    <property type="nucleotide sequence ID" value="NZ_CP058559.1"/>
</dbReference>
<dbReference type="PANTHER" id="PTHR42924:SF3">
    <property type="entry name" value="POLYMERASE_HISTIDINOL PHOSPHATASE N-TERMINAL DOMAIN-CONTAINING PROTEIN"/>
    <property type="match status" value="1"/>
</dbReference>
<dbReference type="AlphaFoldDB" id="A0A7G9W4M5"/>
<dbReference type="CDD" id="cd07432">
    <property type="entry name" value="PHP_HisPPase"/>
    <property type="match status" value="1"/>
</dbReference>
<dbReference type="GO" id="GO:0004534">
    <property type="term" value="F:5'-3' RNA exonuclease activity"/>
    <property type="evidence" value="ECO:0007669"/>
    <property type="project" value="TreeGrafter"/>
</dbReference>
<dbReference type="InterPro" id="IPR004013">
    <property type="entry name" value="PHP_dom"/>
</dbReference>
<dbReference type="Pfam" id="PF02811">
    <property type="entry name" value="PHP"/>
    <property type="match status" value="1"/>
</dbReference>
<keyword evidence="3" id="KW-1185">Reference proteome</keyword>
<dbReference type="SMART" id="SM00481">
    <property type="entry name" value="POLIIIAc"/>
    <property type="match status" value="1"/>
</dbReference>
<evidence type="ECO:0000313" key="3">
    <source>
        <dbReference type="Proteomes" id="UP000516160"/>
    </source>
</evidence>
<sequence length="245" mass="28037">MNRFKGQLHIHSVLSPCASLEMGPRSIFKKAKDVGLDFIAITDHNSTKNLRAFKSLEQEFGIKLIYGIEVETNEEVHILCYFDDIDRAENLGEMIYNSLLHIPNDPEIFGEQVIVDFQENITGFEEKLLLQRSSYSIDKVNNLVAALSGLAIPAHVDRRKNGLLPTLGIIESEQQNNILEVSKTCNIRNLKKEYCLENQIVYKGCDAHYIDDIGVYPVVFEIAEISILEIKKAFCKEEKRNWYQL</sequence>
<evidence type="ECO:0000313" key="2">
    <source>
        <dbReference type="EMBL" id="QNO13637.1"/>
    </source>
</evidence>
<dbReference type="GO" id="GO:0035312">
    <property type="term" value="F:5'-3' DNA exonuclease activity"/>
    <property type="evidence" value="ECO:0007669"/>
    <property type="project" value="TreeGrafter"/>
</dbReference>
<dbReference type="KEGG" id="acae:HYG86_02065"/>
<dbReference type="EMBL" id="CP058559">
    <property type="protein sequence ID" value="QNO13637.1"/>
    <property type="molecule type" value="Genomic_DNA"/>
</dbReference>
<feature type="domain" description="Polymerase/histidinol phosphatase N-terminal" evidence="1">
    <location>
        <begin position="6"/>
        <end position="74"/>
    </location>
</feature>
<dbReference type="InterPro" id="IPR003141">
    <property type="entry name" value="Pol/His_phosphatase_N"/>
</dbReference>
<dbReference type="InterPro" id="IPR052018">
    <property type="entry name" value="PHP_domain"/>
</dbReference>
<evidence type="ECO:0000259" key="1">
    <source>
        <dbReference type="SMART" id="SM00481"/>
    </source>
</evidence>
<organism evidence="2 3">
    <name type="scientific">Alkalicella caledoniensis</name>
    <dbReference type="NCBI Taxonomy" id="2731377"/>
    <lineage>
        <taxon>Bacteria</taxon>
        <taxon>Bacillati</taxon>
        <taxon>Bacillota</taxon>
        <taxon>Clostridia</taxon>
        <taxon>Eubacteriales</taxon>
        <taxon>Proteinivoracaceae</taxon>
        <taxon>Alkalicella</taxon>
    </lineage>
</organism>
<protein>
    <submittedName>
        <fullName evidence="2">PHP domain-containing protein</fullName>
    </submittedName>
</protein>
<dbReference type="InterPro" id="IPR016195">
    <property type="entry name" value="Pol/histidinol_Pase-like"/>
</dbReference>
<dbReference type="Gene3D" id="3.20.20.140">
    <property type="entry name" value="Metal-dependent hydrolases"/>
    <property type="match status" value="1"/>
</dbReference>
<dbReference type="SUPFAM" id="SSF89550">
    <property type="entry name" value="PHP domain-like"/>
    <property type="match status" value="1"/>
</dbReference>
<gene>
    <name evidence="2" type="ORF">HYG86_02065</name>
</gene>
<accession>A0A7G9W4M5</accession>
<dbReference type="PANTHER" id="PTHR42924">
    <property type="entry name" value="EXONUCLEASE"/>
    <property type="match status" value="1"/>
</dbReference>